<feature type="region of interest" description="Disordered" evidence="1">
    <location>
        <begin position="80"/>
        <end position="101"/>
    </location>
</feature>
<protein>
    <submittedName>
        <fullName evidence="2">Uncharacterized protein</fullName>
    </submittedName>
</protein>
<proteinExistence type="predicted"/>
<gene>
    <name evidence="2" type="ORF">GQF01_03485</name>
</gene>
<dbReference type="EMBL" id="WTUZ01000010">
    <property type="protein sequence ID" value="MZQ81183.1"/>
    <property type="molecule type" value="Genomic_DNA"/>
</dbReference>
<name>A0A6L8USV0_9BACL</name>
<keyword evidence="3" id="KW-1185">Reference proteome</keyword>
<feature type="compositionally biased region" description="Polar residues" evidence="1">
    <location>
        <begin position="81"/>
        <end position="101"/>
    </location>
</feature>
<evidence type="ECO:0000313" key="2">
    <source>
        <dbReference type="EMBL" id="MZQ81183.1"/>
    </source>
</evidence>
<feature type="region of interest" description="Disordered" evidence="1">
    <location>
        <begin position="28"/>
        <end position="59"/>
    </location>
</feature>
<dbReference type="Proteomes" id="UP000481087">
    <property type="component" value="Unassembled WGS sequence"/>
</dbReference>
<feature type="compositionally biased region" description="Polar residues" evidence="1">
    <location>
        <begin position="36"/>
        <end position="59"/>
    </location>
</feature>
<accession>A0A6L8USV0</accession>
<comment type="caution">
    <text evidence="2">The sequence shown here is derived from an EMBL/GenBank/DDBJ whole genome shotgun (WGS) entry which is preliminary data.</text>
</comment>
<organism evidence="2 3">
    <name type="scientific">Paenibacillus silvestris</name>
    <dbReference type="NCBI Taxonomy" id="2606219"/>
    <lineage>
        <taxon>Bacteria</taxon>
        <taxon>Bacillati</taxon>
        <taxon>Bacillota</taxon>
        <taxon>Bacilli</taxon>
        <taxon>Bacillales</taxon>
        <taxon>Paenibacillaceae</taxon>
        <taxon>Paenibacillus</taxon>
    </lineage>
</organism>
<evidence type="ECO:0000313" key="3">
    <source>
        <dbReference type="Proteomes" id="UP000481087"/>
    </source>
</evidence>
<dbReference type="AlphaFoldDB" id="A0A6L8USV0"/>
<reference evidence="2 3" key="1">
    <citation type="submission" date="2019-12" db="EMBL/GenBank/DDBJ databases">
        <title>Paenibacillus sp. nov. sp. isolated from soil.</title>
        <authorList>
            <person name="Kim J."/>
            <person name="Jeong S.E."/>
            <person name="Jung H.S."/>
            <person name="Jeon C.O."/>
        </authorList>
    </citation>
    <scope>NUCLEOTIDE SEQUENCE [LARGE SCALE GENOMIC DNA]</scope>
    <source>
        <strain evidence="2 3">5J-6</strain>
    </source>
</reference>
<dbReference type="RefSeq" id="WP_161405493.1">
    <property type="nucleotide sequence ID" value="NZ_WTUZ01000010.1"/>
</dbReference>
<sequence>MSISFTKAITNQLQQEIAAIESKIITEKKKKDKAQSKINQLQRDMKLSQSHSDLSSKMSRINKLNEEIKNNDRMQADLSKQLASKKTSLKQQQAKQPLQEE</sequence>
<evidence type="ECO:0000256" key="1">
    <source>
        <dbReference type="SAM" id="MobiDB-lite"/>
    </source>
</evidence>